<evidence type="ECO:0000256" key="1">
    <source>
        <dbReference type="SAM" id="MobiDB-lite"/>
    </source>
</evidence>
<dbReference type="AlphaFoldDB" id="A0A8S3FG79"/>
<dbReference type="Proteomes" id="UP000681967">
    <property type="component" value="Unassembled WGS sequence"/>
</dbReference>
<sequence length="50" mass="5655">ISNLRTKQLSGSVGKRGHEEPDRIEHFDLELRPSKLHDLKVGEFISGGDR</sequence>
<gene>
    <name evidence="2" type="ORF">BYL167_LOCUS67150</name>
</gene>
<feature type="compositionally biased region" description="Polar residues" evidence="1">
    <location>
        <begin position="1"/>
        <end position="11"/>
    </location>
</feature>
<evidence type="ECO:0000313" key="3">
    <source>
        <dbReference type="Proteomes" id="UP000681967"/>
    </source>
</evidence>
<proteinExistence type="predicted"/>
<evidence type="ECO:0000313" key="2">
    <source>
        <dbReference type="EMBL" id="CAF5121583.1"/>
    </source>
</evidence>
<feature type="non-terminal residue" evidence="2">
    <location>
        <position position="1"/>
    </location>
</feature>
<name>A0A8S3FG79_9BILA</name>
<comment type="caution">
    <text evidence="2">The sequence shown here is derived from an EMBL/GenBank/DDBJ whole genome shotgun (WGS) entry which is preliminary data.</text>
</comment>
<dbReference type="EMBL" id="CAJOBH010244854">
    <property type="protein sequence ID" value="CAF5121583.1"/>
    <property type="molecule type" value="Genomic_DNA"/>
</dbReference>
<accession>A0A8S3FG79</accession>
<reference evidence="2" key="1">
    <citation type="submission" date="2021-02" db="EMBL/GenBank/DDBJ databases">
        <authorList>
            <person name="Nowell W R."/>
        </authorList>
    </citation>
    <scope>NUCLEOTIDE SEQUENCE</scope>
</reference>
<organism evidence="2 3">
    <name type="scientific">Rotaria magnacalcarata</name>
    <dbReference type="NCBI Taxonomy" id="392030"/>
    <lineage>
        <taxon>Eukaryota</taxon>
        <taxon>Metazoa</taxon>
        <taxon>Spiralia</taxon>
        <taxon>Gnathifera</taxon>
        <taxon>Rotifera</taxon>
        <taxon>Eurotatoria</taxon>
        <taxon>Bdelloidea</taxon>
        <taxon>Philodinida</taxon>
        <taxon>Philodinidae</taxon>
        <taxon>Rotaria</taxon>
    </lineage>
</organism>
<protein>
    <submittedName>
        <fullName evidence="2">Uncharacterized protein</fullName>
    </submittedName>
</protein>
<feature type="region of interest" description="Disordered" evidence="1">
    <location>
        <begin position="1"/>
        <end position="22"/>
    </location>
</feature>